<name>A0A6V7P063_ANACO</name>
<dbReference type="GO" id="GO:0046872">
    <property type="term" value="F:metal ion binding"/>
    <property type="evidence" value="ECO:0007669"/>
    <property type="project" value="UniProtKB-KW"/>
</dbReference>
<protein>
    <recommendedName>
        <fullName evidence="3">cysteine dioxygenase</fullName>
        <ecNumber evidence="3">1.13.11.20</ecNumber>
    </recommendedName>
</protein>
<evidence type="ECO:0000256" key="2">
    <source>
        <dbReference type="ARBA" id="ARBA00006622"/>
    </source>
</evidence>
<accession>A0A6V7P063</accession>
<comment type="similarity">
    <text evidence="2">Belongs to the cysteine dioxygenase family.</text>
</comment>
<evidence type="ECO:0000256" key="4">
    <source>
        <dbReference type="ARBA" id="ARBA00022723"/>
    </source>
</evidence>
<evidence type="ECO:0000256" key="1">
    <source>
        <dbReference type="ARBA" id="ARBA00001954"/>
    </source>
</evidence>
<comment type="catalytic activity">
    <reaction evidence="7">
        <text>L-cysteine + O2 = 3-sulfino-L-alanine + H(+)</text>
        <dbReference type="Rhea" id="RHEA:20441"/>
        <dbReference type="ChEBI" id="CHEBI:15378"/>
        <dbReference type="ChEBI" id="CHEBI:15379"/>
        <dbReference type="ChEBI" id="CHEBI:35235"/>
        <dbReference type="ChEBI" id="CHEBI:61085"/>
        <dbReference type="EC" id="1.13.11.20"/>
    </reaction>
    <physiologicalReaction direction="left-to-right" evidence="7">
        <dbReference type="Rhea" id="RHEA:20442"/>
    </physiologicalReaction>
</comment>
<evidence type="ECO:0000313" key="9">
    <source>
        <dbReference type="EMBL" id="CAD1824230.1"/>
    </source>
</evidence>
<dbReference type="AlphaFoldDB" id="A0A6V7P063"/>
<dbReference type="PANTHER" id="PTHR22966:SF1">
    <property type="entry name" value="PLANT CYSTEINE OXIDASE 1"/>
    <property type="match status" value="1"/>
</dbReference>
<proteinExistence type="inferred from homology"/>
<evidence type="ECO:0000256" key="7">
    <source>
        <dbReference type="ARBA" id="ARBA00024284"/>
    </source>
</evidence>
<reference evidence="9" key="1">
    <citation type="submission" date="2020-07" db="EMBL/GenBank/DDBJ databases">
        <authorList>
            <person name="Lin J."/>
        </authorList>
    </citation>
    <scope>NUCLEOTIDE SEQUENCE</scope>
</reference>
<feature type="compositionally biased region" description="Basic residues" evidence="8">
    <location>
        <begin position="14"/>
        <end position="25"/>
    </location>
</feature>
<sequence>MRFEGEVAAEKGRAPSKKSKRRQKKSMAAAATASASAVQKLFDLCKEAFADCAPGFVPKQDDVGRLSSFLDNMKPEDVGLRPNLPYFRHENSEGTPPVTYLHLYACPKSKFSIGIFCLPQSSVIPLHNHPGMTVFSKILFGSMHVKSYDWVDTPHSSSNAATPTDGDRLAKVKTDAVFNAPCETLILYPETGGNMHCFTGVTSCAVLDVLGPPYSAPQGRDCTYYDESPCLDLPDGMIMPGEDGRYAWLKAMNGLPDNLNLVVADYEGPKIVEK</sequence>
<dbReference type="SUPFAM" id="SSF51182">
    <property type="entry name" value="RmlC-like cupins"/>
    <property type="match status" value="1"/>
</dbReference>
<dbReference type="GO" id="GO:0017172">
    <property type="term" value="F:cysteine dioxygenase activity"/>
    <property type="evidence" value="ECO:0007669"/>
    <property type="project" value="UniProtKB-EC"/>
</dbReference>
<keyword evidence="6" id="KW-0408">Iron</keyword>
<organism evidence="9">
    <name type="scientific">Ananas comosus var. bracteatus</name>
    <name type="common">red pineapple</name>
    <dbReference type="NCBI Taxonomy" id="296719"/>
    <lineage>
        <taxon>Eukaryota</taxon>
        <taxon>Viridiplantae</taxon>
        <taxon>Streptophyta</taxon>
        <taxon>Embryophyta</taxon>
        <taxon>Tracheophyta</taxon>
        <taxon>Spermatophyta</taxon>
        <taxon>Magnoliopsida</taxon>
        <taxon>Liliopsida</taxon>
        <taxon>Poales</taxon>
        <taxon>Bromeliaceae</taxon>
        <taxon>Bromelioideae</taxon>
        <taxon>Ananas</taxon>
    </lineage>
</organism>
<dbReference type="Gene3D" id="2.60.120.10">
    <property type="entry name" value="Jelly Rolls"/>
    <property type="match status" value="1"/>
</dbReference>
<evidence type="ECO:0000256" key="5">
    <source>
        <dbReference type="ARBA" id="ARBA00023002"/>
    </source>
</evidence>
<feature type="region of interest" description="Disordered" evidence="8">
    <location>
        <begin position="1"/>
        <end position="29"/>
    </location>
</feature>
<dbReference type="CDD" id="cd20289">
    <property type="entry name" value="cupin_ADO"/>
    <property type="match status" value="1"/>
</dbReference>
<dbReference type="GO" id="GO:0070483">
    <property type="term" value="P:detection of hypoxia"/>
    <property type="evidence" value="ECO:0007669"/>
    <property type="project" value="UniProtKB-ARBA"/>
</dbReference>
<evidence type="ECO:0000256" key="6">
    <source>
        <dbReference type="ARBA" id="ARBA00023004"/>
    </source>
</evidence>
<dbReference type="PANTHER" id="PTHR22966">
    <property type="entry name" value="2-AMINOETHANETHIOL DIOXYGENASE"/>
    <property type="match status" value="1"/>
</dbReference>
<dbReference type="EC" id="1.13.11.20" evidence="3"/>
<gene>
    <name evidence="9" type="ORF">CB5_LOCUS7441</name>
</gene>
<dbReference type="InterPro" id="IPR011051">
    <property type="entry name" value="RmlC_Cupin_sf"/>
</dbReference>
<keyword evidence="4" id="KW-0479">Metal-binding</keyword>
<dbReference type="Pfam" id="PF07847">
    <property type="entry name" value="PCO_ADO"/>
    <property type="match status" value="1"/>
</dbReference>
<keyword evidence="5" id="KW-0560">Oxidoreductase</keyword>
<evidence type="ECO:0000256" key="8">
    <source>
        <dbReference type="SAM" id="MobiDB-lite"/>
    </source>
</evidence>
<feature type="compositionally biased region" description="Basic and acidic residues" evidence="8">
    <location>
        <begin position="1"/>
        <end position="13"/>
    </location>
</feature>
<dbReference type="InterPro" id="IPR014710">
    <property type="entry name" value="RmlC-like_jellyroll"/>
</dbReference>
<evidence type="ECO:0000256" key="3">
    <source>
        <dbReference type="ARBA" id="ARBA00013133"/>
    </source>
</evidence>
<dbReference type="InterPro" id="IPR012864">
    <property type="entry name" value="PCO/ADO"/>
</dbReference>
<comment type="cofactor">
    <cofactor evidence="1">
        <name>Fe(2+)</name>
        <dbReference type="ChEBI" id="CHEBI:29033"/>
    </cofactor>
</comment>
<dbReference type="EMBL" id="LR862143">
    <property type="protein sequence ID" value="CAD1824230.1"/>
    <property type="molecule type" value="Genomic_DNA"/>
</dbReference>